<dbReference type="OrthoDB" id="4167046at2"/>
<reference evidence="8 9" key="1">
    <citation type="submission" date="2017-04" db="EMBL/GenBank/DDBJ databases">
        <authorList>
            <person name="Afonso C.L."/>
            <person name="Miller P.J."/>
            <person name="Scott M.A."/>
            <person name="Spackman E."/>
            <person name="Goraichik I."/>
            <person name="Dimitrov K.M."/>
            <person name="Suarez D.L."/>
            <person name="Swayne D.E."/>
        </authorList>
    </citation>
    <scope>NUCLEOTIDE SEQUENCE [LARGE SCALE GENOMIC DNA]</scope>
    <source>
        <strain evidence="8 9">B5P</strain>
    </source>
</reference>
<sequence length="319" mass="33518">MADETTRANALAVLVMLATPLLFSTNLIFGRAVIGDVAPFTLAFIRWALVALVLAPFLLRERRMLWTVLTARPGLVATLSFLGMVVCGAGVYLALTSTTATNGTLIMTSSSVFIILIEAAFFGRAIGMREATGSAIAFAGVAVIVLKGNLTALLRLDFHWGDVLFVAAAFCWAVYSILYRSPDLRGVSNLGLFGLVAAVATLMLAPTAAVEFALGGSMPDQPSDWISIAGIVIFASLLAFSGFQYGVRALGASLAGIFMYLMPPFAVTMAVVFFGERFQPFHAAGIALVMGGVILATFPSRTKTAQPSVPSAGNVSSSQ</sequence>
<feature type="domain" description="EamA" evidence="7">
    <location>
        <begin position="11"/>
        <end position="145"/>
    </location>
</feature>
<feature type="transmembrane region" description="Helical" evidence="6">
    <location>
        <begin position="160"/>
        <end position="178"/>
    </location>
</feature>
<dbReference type="PANTHER" id="PTHR32322">
    <property type="entry name" value="INNER MEMBRANE TRANSPORTER"/>
    <property type="match status" value="1"/>
</dbReference>
<evidence type="ECO:0000256" key="5">
    <source>
        <dbReference type="ARBA" id="ARBA00023136"/>
    </source>
</evidence>
<feature type="transmembrane region" description="Helical" evidence="6">
    <location>
        <begin position="105"/>
        <end position="123"/>
    </location>
</feature>
<dbReference type="RefSeq" id="WP_085465425.1">
    <property type="nucleotide sequence ID" value="NZ_FXBL01000004.1"/>
</dbReference>
<gene>
    <name evidence="8" type="ORF">SAMN02982922_3624</name>
</gene>
<dbReference type="Gene3D" id="1.10.3730.20">
    <property type="match status" value="1"/>
</dbReference>
<dbReference type="Proteomes" id="UP000193083">
    <property type="component" value="Unassembled WGS sequence"/>
</dbReference>
<keyword evidence="9" id="KW-1185">Reference proteome</keyword>
<organism evidence="8 9">
    <name type="scientific">Mesorhizobium australicum</name>
    <dbReference type="NCBI Taxonomy" id="536018"/>
    <lineage>
        <taxon>Bacteria</taxon>
        <taxon>Pseudomonadati</taxon>
        <taxon>Pseudomonadota</taxon>
        <taxon>Alphaproteobacteria</taxon>
        <taxon>Hyphomicrobiales</taxon>
        <taxon>Phyllobacteriaceae</taxon>
        <taxon>Mesorhizobium</taxon>
    </lineage>
</organism>
<dbReference type="InterPro" id="IPR000620">
    <property type="entry name" value="EamA_dom"/>
</dbReference>
<evidence type="ECO:0000256" key="1">
    <source>
        <dbReference type="ARBA" id="ARBA00004141"/>
    </source>
</evidence>
<proteinExistence type="inferred from homology"/>
<feature type="transmembrane region" description="Helical" evidence="6">
    <location>
        <begin position="12"/>
        <end position="34"/>
    </location>
</feature>
<evidence type="ECO:0000313" key="9">
    <source>
        <dbReference type="Proteomes" id="UP000193083"/>
    </source>
</evidence>
<name>A0A1X7PCG6_9HYPH</name>
<feature type="transmembrane region" description="Helical" evidence="6">
    <location>
        <begin position="135"/>
        <end position="154"/>
    </location>
</feature>
<feature type="transmembrane region" description="Helical" evidence="6">
    <location>
        <begin position="225"/>
        <end position="247"/>
    </location>
</feature>
<dbReference type="AlphaFoldDB" id="A0A1X7PCG6"/>
<comment type="similarity">
    <text evidence="2">Belongs to the EamA transporter family.</text>
</comment>
<feature type="transmembrane region" description="Helical" evidence="6">
    <location>
        <begin position="40"/>
        <end position="59"/>
    </location>
</feature>
<evidence type="ECO:0000256" key="6">
    <source>
        <dbReference type="SAM" id="Phobius"/>
    </source>
</evidence>
<protein>
    <submittedName>
        <fullName evidence="8">Threonine/homoserine efflux transporter RhtA</fullName>
    </submittedName>
</protein>
<dbReference type="PANTHER" id="PTHR32322:SF2">
    <property type="entry name" value="EAMA DOMAIN-CONTAINING PROTEIN"/>
    <property type="match status" value="1"/>
</dbReference>
<feature type="transmembrane region" description="Helical" evidence="6">
    <location>
        <begin position="254"/>
        <end position="275"/>
    </location>
</feature>
<dbReference type="InterPro" id="IPR037185">
    <property type="entry name" value="EmrE-like"/>
</dbReference>
<feature type="transmembrane region" description="Helical" evidence="6">
    <location>
        <begin position="281"/>
        <end position="298"/>
    </location>
</feature>
<dbReference type="GO" id="GO:0016020">
    <property type="term" value="C:membrane"/>
    <property type="evidence" value="ECO:0007669"/>
    <property type="project" value="UniProtKB-SubCell"/>
</dbReference>
<feature type="domain" description="EamA" evidence="7">
    <location>
        <begin position="160"/>
        <end position="297"/>
    </location>
</feature>
<keyword evidence="4 6" id="KW-1133">Transmembrane helix</keyword>
<dbReference type="EMBL" id="FXBL01000004">
    <property type="protein sequence ID" value="SMH47946.1"/>
    <property type="molecule type" value="Genomic_DNA"/>
</dbReference>
<dbReference type="SUPFAM" id="SSF103481">
    <property type="entry name" value="Multidrug resistance efflux transporter EmrE"/>
    <property type="match status" value="2"/>
</dbReference>
<feature type="transmembrane region" description="Helical" evidence="6">
    <location>
        <begin position="71"/>
        <end position="93"/>
    </location>
</feature>
<evidence type="ECO:0000256" key="4">
    <source>
        <dbReference type="ARBA" id="ARBA00022989"/>
    </source>
</evidence>
<comment type="subcellular location">
    <subcellularLocation>
        <location evidence="1">Membrane</location>
        <topology evidence="1">Multi-pass membrane protein</topology>
    </subcellularLocation>
</comment>
<keyword evidence="5 6" id="KW-0472">Membrane</keyword>
<evidence type="ECO:0000259" key="7">
    <source>
        <dbReference type="Pfam" id="PF00892"/>
    </source>
</evidence>
<keyword evidence="3 6" id="KW-0812">Transmembrane</keyword>
<evidence type="ECO:0000256" key="2">
    <source>
        <dbReference type="ARBA" id="ARBA00007362"/>
    </source>
</evidence>
<dbReference type="InterPro" id="IPR050638">
    <property type="entry name" value="AA-Vitamin_Transporters"/>
</dbReference>
<accession>A0A1X7PCG6</accession>
<dbReference type="Pfam" id="PF00892">
    <property type="entry name" value="EamA"/>
    <property type="match status" value="2"/>
</dbReference>
<feature type="transmembrane region" description="Helical" evidence="6">
    <location>
        <begin position="190"/>
        <end position="213"/>
    </location>
</feature>
<evidence type="ECO:0000313" key="8">
    <source>
        <dbReference type="EMBL" id="SMH47946.1"/>
    </source>
</evidence>
<evidence type="ECO:0000256" key="3">
    <source>
        <dbReference type="ARBA" id="ARBA00022692"/>
    </source>
</evidence>